<dbReference type="Proteomes" id="UP001359559">
    <property type="component" value="Unassembled WGS sequence"/>
</dbReference>
<organism evidence="1 2">
    <name type="scientific">Clitoria ternatea</name>
    <name type="common">Butterfly pea</name>
    <dbReference type="NCBI Taxonomy" id="43366"/>
    <lineage>
        <taxon>Eukaryota</taxon>
        <taxon>Viridiplantae</taxon>
        <taxon>Streptophyta</taxon>
        <taxon>Embryophyta</taxon>
        <taxon>Tracheophyta</taxon>
        <taxon>Spermatophyta</taxon>
        <taxon>Magnoliopsida</taxon>
        <taxon>eudicotyledons</taxon>
        <taxon>Gunneridae</taxon>
        <taxon>Pentapetalae</taxon>
        <taxon>rosids</taxon>
        <taxon>fabids</taxon>
        <taxon>Fabales</taxon>
        <taxon>Fabaceae</taxon>
        <taxon>Papilionoideae</taxon>
        <taxon>50 kb inversion clade</taxon>
        <taxon>NPAAA clade</taxon>
        <taxon>indigoferoid/millettioid clade</taxon>
        <taxon>Phaseoleae</taxon>
        <taxon>Clitoria</taxon>
    </lineage>
</organism>
<protein>
    <submittedName>
        <fullName evidence="1">Uncharacterized protein</fullName>
    </submittedName>
</protein>
<name>A0AAN9IIQ7_CLITE</name>
<evidence type="ECO:0000313" key="2">
    <source>
        <dbReference type="Proteomes" id="UP001359559"/>
    </source>
</evidence>
<reference evidence="1 2" key="1">
    <citation type="submission" date="2024-01" db="EMBL/GenBank/DDBJ databases">
        <title>The genomes of 5 underutilized Papilionoideae crops provide insights into root nodulation and disease resistance.</title>
        <authorList>
            <person name="Yuan L."/>
        </authorList>
    </citation>
    <scope>NUCLEOTIDE SEQUENCE [LARGE SCALE GENOMIC DNA]</scope>
    <source>
        <strain evidence="1">LY-2023</strain>
        <tissue evidence="1">Leaf</tissue>
    </source>
</reference>
<evidence type="ECO:0000313" key="1">
    <source>
        <dbReference type="EMBL" id="KAK7280194.1"/>
    </source>
</evidence>
<sequence>MVFLTGGGSVPSLSLRLPLRRSFTGGPVPNQRQRKLNSHFPPTVSHLHDVGFPLSLISMVRVSPESLTLSFLTPLSAQGNIRV</sequence>
<dbReference type="AlphaFoldDB" id="A0AAN9IIQ7"/>
<keyword evidence="2" id="KW-1185">Reference proteome</keyword>
<dbReference type="EMBL" id="JAYKXN010000006">
    <property type="protein sequence ID" value="KAK7280194.1"/>
    <property type="molecule type" value="Genomic_DNA"/>
</dbReference>
<accession>A0AAN9IIQ7</accession>
<gene>
    <name evidence="1" type="ORF">RJT34_25256</name>
</gene>
<comment type="caution">
    <text evidence="1">The sequence shown here is derived from an EMBL/GenBank/DDBJ whole genome shotgun (WGS) entry which is preliminary data.</text>
</comment>
<proteinExistence type="predicted"/>